<dbReference type="EMBL" id="MFJC01000067">
    <property type="protein sequence ID" value="OGG08438.1"/>
    <property type="molecule type" value="Genomic_DNA"/>
</dbReference>
<protein>
    <submittedName>
        <fullName evidence="1">Uncharacterized protein</fullName>
    </submittedName>
</protein>
<evidence type="ECO:0000313" key="1">
    <source>
        <dbReference type="EMBL" id="OGG08438.1"/>
    </source>
</evidence>
<reference evidence="1 2" key="1">
    <citation type="journal article" date="2016" name="Nat. Commun.">
        <title>Thousands of microbial genomes shed light on interconnected biogeochemical processes in an aquifer system.</title>
        <authorList>
            <person name="Anantharaman K."/>
            <person name="Brown C.T."/>
            <person name="Hug L.A."/>
            <person name="Sharon I."/>
            <person name="Castelle C.J."/>
            <person name="Probst A.J."/>
            <person name="Thomas B.C."/>
            <person name="Singh A."/>
            <person name="Wilkins M.J."/>
            <person name="Karaoz U."/>
            <person name="Brodie E.L."/>
            <person name="Williams K.H."/>
            <person name="Hubbard S.S."/>
            <person name="Banfield J.F."/>
        </authorList>
    </citation>
    <scope>NUCLEOTIDE SEQUENCE [LARGE SCALE GENOMIC DNA]</scope>
</reference>
<evidence type="ECO:0000313" key="2">
    <source>
        <dbReference type="Proteomes" id="UP000176854"/>
    </source>
</evidence>
<comment type="caution">
    <text evidence="1">The sequence shown here is derived from an EMBL/GenBank/DDBJ whole genome shotgun (WGS) entry which is preliminary data.</text>
</comment>
<sequence length="594" mass="69278">MAVKEYFQEVYGCDMETVRSLIEEEEDAWQQLLEQSNLFTKDPKVHTNRIERRIREMRRFETRLLSRNFIVWYTQNDVFQVHGAPIKLLERMDPDLPIERPFVVAMDTDISEINYNNTNDQELKQVRNITDALTNKELGLYFRGRRIRPIKLDFQKEFKKRLKSAGLKVDWVDGTVSDELDRVNALLLRYEECLLAAQRIDSNQLHPEGIFNQIDPEDLEAKRFFSALYGPRVSNKAAQEIVWINNYNAEHKAHQIPIPAELLIKPGATLNLLRNKYFFGQDKLEVTDRTGSQHTIPVDLFFRILGRRHDSDPKEILKLVNDLIGLDPDRKFTKIHESINTALSFDWNTDRADHARSKDIPHLEQFKDLMQLGITRIIYNIGNHPAQDRIRYTIDSKRWFWVNAADFFACVGIPWRAYKEFHKSLSENSPDTFQNLFDQMTIDGKACRVDELEIEKHPYQAQRRAKPATYEARPLLDKVTVDKRRQAIQAVMDAWGDIEALEIVTFNGTINSVGINFVNGEIIRLNPWEFFRAMLGWGFEKDDSGFKSITFRNHGHKETLTSGTIAARWRQELMQMTVGGKRLSSKTEVTLKSI</sequence>
<organism evidence="1 2">
    <name type="scientific">Candidatus Gottesmanbacteria bacterium RBG_16_43_7</name>
    <dbReference type="NCBI Taxonomy" id="1798373"/>
    <lineage>
        <taxon>Bacteria</taxon>
        <taxon>Candidatus Gottesmaniibacteriota</taxon>
    </lineage>
</organism>
<name>A0A1F5Z7L7_9BACT</name>
<gene>
    <name evidence="1" type="ORF">A2154_01055</name>
</gene>
<dbReference type="AlphaFoldDB" id="A0A1F5Z7L7"/>
<accession>A0A1F5Z7L7</accession>
<dbReference type="Proteomes" id="UP000176854">
    <property type="component" value="Unassembled WGS sequence"/>
</dbReference>
<proteinExistence type="predicted"/>